<proteinExistence type="predicted"/>
<dbReference type="Proteomes" id="UP001278500">
    <property type="component" value="Unassembled WGS sequence"/>
</dbReference>
<dbReference type="AlphaFoldDB" id="A0AAE0JC26"/>
<dbReference type="EMBL" id="JAUEPP010000006">
    <property type="protein sequence ID" value="KAK3340929.1"/>
    <property type="molecule type" value="Genomic_DNA"/>
</dbReference>
<evidence type="ECO:0000313" key="1">
    <source>
        <dbReference type="EMBL" id="KAK3340929.1"/>
    </source>
</evidence>
<protein>
    <submittedName>
        <fullName evidence="1">Uncharacterized protein</fullName>
    </submittedName>
</protein>
<keyword evidence="2" id="KW-1185">Reference proteome</keyword>
<name>A0AAE0JC26_9PEZI</name>
<accession>A0AAE0JC26</accession>
<organism evidence="1 2">
    <name type="scientific">Neurospora tetraspora</name>
    <dbReference type="NCBI Taxonomy" id="94610"/>
    <lineage>
        <taxon>Eukaryota</taxon>
        <taxon>Fungi</taxon>
        <taxon>Dikarya</taxon>
        <taxon>Ascomycota</taxon>
        <taxon>Pezizomycotina</taxon>
        <taxon>Sordariomycetes</taxon>
        <taxon>Sordariomycetidae</taxon>
        <taxon>Sordariales</taxon>
        <taxon>Sordariaceae</taxon>
        <taxon>Neurospora</taxon>
    </lineage>
</organism>
<comment type="caution">
    <text evidence="1">The sequence shown here is derived from an EMBL/GenBank/DDBJ whole genome shotgun (WGS) entry which is preliminary data.</text>
</comment>
<dbReference type="GeneID" id="87864380"/>
<reference evidence="1" key="1">
    <citation type="journal article" date="2023" name="Mol. Phylogenet. Evol.">
        <title>Genome-scale phylogeny and comparative genomics of the fungal order Sordariales.</title>
        <authorList>
            <person name="Hensen N."/>
            <person name="Bonometti L."/>
            <person name="Westerberg I."/>
            <person name="Brannstrom I.O."/>
            <person name="Guillou S."/>
            <person name="Cros-Aarteil S."/>
            <person name="Calhoun S."/>
            <person name="Haridas S."/>
            <person name="Kuo A."/>
            <person name="Mondo S."/>
            <person name="Pangilinan J."/>
            <person name="Riley R."/>
            <person name="LaButti K."/>
            <person name="Andreopoulos B."/>
            <person name="Lipzen A."/>
            <person name="Chen C."/>
            <person name="Yan M."/>
            <person name="Daum C."/>
            <person name="Ng V."/>
            <person name="Clum A."/>
            <person name="Steindorff A."/>
            <person name="Ohm R.A."/>
            <person name="Martin F."/>
            <person name="Silar P."/>
            <person name="Natvig D.O."/>
            <person name="Lalanne C."/>
            <person name="Gautier V."/>
            <person name="Ament-Velasquez S.L."/>
            <person name="Kruys A."/>
            <person name="Hutchinson M.I."/>
            <person name="Powell A.J."/>
            <person name="Barry K."/>
            <person name="Miller A.N."/>
            <person name="Grigoriev I.V."/>
            <person name="Debuchy R."/>
            <person name="Gladieux P."/>
            <person name="Hiltunen Thoren M."/>
            <person name="Johannesson H."/>
        </authorList>
    </citation>
    <scope>NUCLEOTIDE SEQUENCE</scope>
    <source>
        <strain evidence="1">CBS 560.94</strain>
    </source>
</reference>
<gene>
    <name evidence="1" type="ORF">B0H65DRAFT_474016</name>
</gene>
<evidence type="ECO:0000313" key="2">
    <source>
        <dbReference type="Proteomes" id="UP001278500"/>
    </source>
</evidence>
<reference evidence="1" key="2">
    <citation type="submission" date="2023-06" db="EMBL/GenBank/DDBJ databases">
        <authorList>
            <consortium name="Lawrence Berkeley National Laboratory"/>
            <person name="Haridas S."/>
            <person name="Hensen N."/>
            <person name="Bonometti L."/>
            <person name="Westerberg I."/>
            <person name="Brannstrom I.O."/>
            <person name="Guillou S."/>
            <person name="Cros-Aarteil S."/>
            <person name="Calhoun S."/>
            <person name="Kuo A."/>
            <person name="Mondo S."/>
            <person name="Pangilinan J."/>
            <person name="Riley R."/>
            <person name="Labutti K."/>
            <person name="Andreopoulos B."/>
            <person name="Lipzen A."/>
            <person name="Chen C."/>
            <person name="Yanf M."/>
            <person name="Daum C."/>
            <person name="Ng V."/>
            <person name="Clum A."/>
            <person name="Steindorff A."/>
            <person name="Ohm R."/>
            <person name="Martin F."/>
            <person name="Silar P."/>
            <person name="Natvig D."/>
            <person name="Lalanne C."/>
            <person name="Gautier V."/>
            <person name="Ament-Velasquez S.L."/>
            <person name="Kruys A."/>
            <person name="Hutchinson M.I."/>
            <person name="Powell A.J."/>
            <person name="Barry K."/>
            <person name="Miller A.N."/>
            <person name="Grigoriev I.V."/>
            <person name="Debuchy R."/>
            <person name="Gladieux P."/>
            <person name="Thoren M.H."/>
            <person name="Johannesson H."/>
        </authorList>
    </citation>
    <scope>NUCLEOTIDE SEQUENCE</scope>
    <source>
        <strain evidence="1">CBS 560.94</strain>
    </source>
</reference>
<dbReference type="RefSeq" id="XP_062679871.1">
    <property type="nucleotide sequence ID" value="XM_062827226.1"/>
</dbReference>
<sequence length="159" mass="17679">MRNSHTSPSSPNFCFLPLPVKRVPFPFASRQSKASSIKHLASPRRLARISPHLFPPSPTPKSDVRTLPWWLPSAAPAAGRALTAPVGQFNCASIDKVAWTHCKRRQDREGLRDHVTALTQGKKKSERVPLSPLNVLLAVGDFQRTRLFRCVTFSKSKSS</sequence>